<name>A0A8S9GXP5_BRACR</name>
<comment type="caution">
    <text evidence="2">The sequence shown here is derived from an EMBL/GenBank/DDBJ whole genome shotgun (WGS) entry which is preliminary data.</text>
</comment>
<reference evidence="2" key="1">
    <citation type="submission" date="2019-12" db="EMBL/GenBank/DDBJ databases">
        <title>Genome sequencing and annotation of Brassica cretica.</title>
        <authorList>
            <person name="Studholme D.J."/>
            <person name="Sarris P.F."/>
        </authorList>
    </citation>
    <scope>NUCLEOTIDE SEQUENCE</scope>
    <source>
        <strain evidence="2">PFS-001/15</strain>
        <tissue evidence="2">Leaf</tissue>
    </source>
</reference>
<proteinExistence type="predicted"/>
<protein>
    <submittedName>
        <fullName evidence="2">Uncharacterized protein</fullName>
    </submittedName>
</protein>
<feature type="compositionally biased region" description="Pro residues" evidence="1">
    <location>
        <begin position="29"/>
        <end position="44"/>
    </location>
</feature>
<feature type="region of interest" description="Disordered" evidence="1">
    <location>
        <begin position="1"/>
        <end position="90"/>
    </location>
</feature>
<sequence length="138" mass="14706">MSERENVWLSPDRASGERLFPSPATPGGHLPPPPPVPPNPPDPHPSSLADFPPLSATTTPQKGRSPMQISPPKGTASRPSHSCCSTPTTDASLAQTSQIFAPGSEIYNSIPNVTYSHDPSTQNMQGKQIKCMTTYPYA</sequence>
<evidence type="ECO:0000256" key="1">
    <source>
        <dbReference type="SAM" id="MobiDB-lite"/>
    </source>
</evidence>
<evidence type="ECO:0000313" key="3">
    <source>
        <dbReference type="Proteomes" id="UP000712281"/>
    </source>
</evidence>
<feature type="compositionally biased region" description="Polar residues" evidence="1">
    <location>
        <begin position="77"/>
        <end position="90"/>
    </location>
</feature>
<evidence type="ECO:0000313" key="2">
    <source>
        <dbReference type="EMBL" id="KAF2551175.1"/>
    </source>
</evidence>
<organism evidence="2 3">
    <name type="scientific">Brassica cretica</name>
    <name type="common">Mustard</name>
    <dbReference type="NCBI Taxonomy" id="69181"/>
    <lineage>
        <taxon>Eukaryota</taxon>
        <taxon>Viridiplantae</taxon>
        <taxon>Streptophyta</taxon>
        <taxon>Embryophyta</taxon>
        <taxon>Tracheophyta</taxon>
        <taxon>Spermatophyta</taxon>
        <taxon>Magnoliopsida</taxon>
        <taxon>eudicotyledons</taxon>
        <taxon>Gunneridae</taxon>
        <taxon>Pentapetalae</taxon>
        <taxon>rosids</taxon>
        <taxon>malvids</taxon>
        <taxon>Brassicales</taxon>
        <taxon>Brassicaceae</taxon>
        <taxon>Brassiceae</taxon>
        <taxon>Brassica</taxon>
    </lineage>
</organism>
<accession>A0A8S9GXP5</accession>
<dbReference type="EMBL" id="QGKW02001988">
    <property type="protein sequence ID" value="KAF2551175.1"/>
    <property type="molecule type" value="Genomic_DNA"/>
</dbReference>
<gene>
    <name evidence="2" type="ORF">F2Q68_00037829</name>
</gene>
<dbReference type="AlphaFoldDB" id="A0A8S9GXP5"/>
<dbReference type="Proteomes" id="UP000712281">
    <property type="component" value="Unassembled WGS sequence"/>
</dbReference>